<name>A0ABR5ATT7_BACBA</name>
<dbReference type="Proteomes" id="UP000031982">
    <property type="component" value="Unassembled WGS sequence"/>
</dbReference>
<reference evidence="2 3" key="1">
    <citation type="submission" date="2015-01" db="EMBL/GenBank/DDBJ databases">
        <title>Genome Assembly of Bacillus badius MTCC 1458.</title>
        <authorList>
            <person name="Verma A."/>
            <person name="Khatri I."/>
            <person name="Mual P."/>
            <person name="Subramanian S."/>
            <person name="Krishnamurthi S."/>
        </authorList>
    </citation>
    <scope>NUCLEOTIDE SEQUENCE [LARGE SCALE GENOMIC DNA]</scope>
    <source>
        <strain evidence="2 3">MTCC 1458</strain>
    </source>
</reference>
<gene>
    <name evidence="2" type="ORF">SD77_0778</name>
</gene>
<proteinExistence type="predicted"/>
<feature type="region of interest" description="Disordered" evidence="1">
    <location>
        <begin position="1"/>
        <end position="20"/>
    </location>
</feature>
<accession>A0ABR5ATT7</accession>
<evidence type="ECO:0000256" key="1">
    <source>
        <dbReference type="SAM" id="MobiDB-lite"/>
    </source>
</evidence>
<sequence length="52" mass="6039">MLIAHSFPKRHPHTSISFNEKTTPSEETFFARSMAYFPRNHLISNLGAIFIF</sequence>
<comment type="caution">
    <text evidence="2">The sequence shown here is derived from an EMBL/GenBank/DDBJ whole genome shotgun (WGS) entry which is preliminary data.</text>
</comment>
<dbReference type="EMBL" id="JXLP01000010">
    <property type="protein sequence ID" value="KIL78177.1"/>
    <property type="molecule type" value="Genomic_DNA"/>
</dbReference>
<evidence type="ECO:0000313" key="3">
    <source>
        <dbReference type="Proteomes" id="UP000031982"/>
    </source>
</evidence>
<evidence type="ECO:0000313" key="2">
    <source>
        <dbReference type="EMBL" id="KIL78177.1"/>
    </source>
</evidence>
<organism evidence="2 3">
    <name type="scientific">Bacillus badius</name>
    <dbReference type="NCBI Taxonomy" id="1455"/>
    <lineage>
        <taxon>Bacteria</taxon>
        <taxon>Bacillati</taxon>
        <taxon>Bacillota</taxon>
        <taxon>Bacilli</taxon>
        <taxon>Bacillales</taxon>
        <taxon>Bacillaceae</taxon>
        <taxon>Pseudobacillus</taxon>
    </lineage>
</organism>
<keyword evidence="3" id="KW-1185">Reference proteome</keyword>
<protein>
    <submittedName>
        <fullName evidence="2">Uncharacterized protein</fullName>
    </submittedName>
</protein>